<dbReference type="Pfam" id="PF25902">
    <property type="entry name" value="DUF7961_N"/>
    <property type="match status" value="1"/>
</dbReference>
<dbReference type="InterPro" id="IPR058993">
    <property type="entry name" value="DUF7961_C"/>
</dbReference>
<dbReference type="AlphaFoldDB" id="L9ZDV2"/>
<dbReference type="RefSeq" id="WP_008452056.1">
    <property type="nucleotide sequence ID" value="NZ_AOIJ01000030.1"/>
</dbReference>
<dbReference type="InterPro" id="IPR058992">
    <property type="entry name" value="DUF7961_N"/>
</dbReference>
<feature type="domain" description="DUF7961" evidence="3">
    <location>
        <begin position="183"/>
        <end position="256"/>
    </location>
</feature>
<dbReference type="EMBL" id="AOIJ01000030">
    <property type="protein sequence ID" value="ELY83777.1"/>
    <property type="molecule type" value="Genomic_DNA"/>
</dbReference>
<feature type="domain" description="DUF7961" evidence="3">
    <location>
        <begin position="265"/>
        <end position="338"/>
    </location>
</feature>
<dbReference type="Proteomes" id="UP000011592">
    <property type="component" value="Unassembled WGS sequence"/>
</dbReference>
<name>L9ZDV2_9EURY</name>
<evidence type="ECO:0000259" key="3">
    <source>
        <dbReference type="Pfam" id="PF25903"/>
    </source>
</evidence>
<keyword evidence="5" id="KW-1185">Reference proteome</keyword>
<feature type="domain" description="DUF7961" evidence="2">
    <location>
        <begin position="1"/>
        <end position="163"/>
    </location>
</feature>
<comment type="caution">
    <text evidence="4">The sequence shown here is derived from an EMBL/GenBank/DDBJ whole genome shotgun (WGS) entry which is preliminary data.</text>
</comment>
<feature type="region of interest" description="Disordered" evidence="1">
    <location>
        <begin position="170"/>
        <end position="193"/>
    </location>
</feature>
<evidence type="ECO:0000256" key="1">
    <source>
        <dbReference type="SAM" id="MobiDB-lite"/>
    </source>
</evidence>
<evidence type="ECO:0000259" key="2">
    <source>
        <dbReference type="Pfam" id="PF25902"/>
    </source>
</evidence>
<gene>
    <name evidence="4" type="ORF">C486_01069</name>
</gene>
<evidence type="ECO:0000313" key="4">
    <source>
        <dbReference type="EMBL" id="ELY83777.1"/>
    </source>
</evidence>
<reference evidence="4 5" key="1">
    <citation type="journal article" date="2014" name="PLoS Genet.">
        <title>Phylogenetically driven sequencing of extremely halophilic archaea reveals strategies for static and dynamic osmo-response.</title>
        <authorList>
            <person name="Becker E.A."/>
            <person name="Seitzer P.M."/>
            <person name="Tritt A."/>
            <person name="Larsen D."/>
            <person name="Krusor M."/>
            <person name="Yao A.I."/>
            <person name="Wu D."/>
            <person name="Madern D."/>
            <person name="Eisen J.A."/>
            <person name="Darling A.E."/>
            <person name="Facciotti M.T."/>
        </authorList>
    </citation>
    <scope>NUCLEOTIDE SEQUENCE [LARGE SCALE GENOMIC DNA]</scope>
    <source>
        <strain evidence="4 5">JCM 14663</strain>
    </source>
</reference>
<sequence>MYRYTPDEIDQERAHHQALKQVTETNAGDVDVKRIGNLGEMAFERFCREFIPVEMWDWENEYAMRRCNPESFSGYDFEVFGYEIDVKTSRDVSAFLPERMLETDDQDDIIVMAWHRDNEDALILLGWERVETLKSKAETQEEYSGDEPDKLDHLAARPMNELIELGPSTAQMKQNPKNPFTPGDRVVKGEEEDSDTAVVIERLPPEKLSYEAVNVAFVPQLDEGPGDWREIHPAKLASYCDDQNIRTYPYKYSNLELAKNPFEPGDRVVKTEDEDPNTGLVTERLDPEERGYEAVNVVFVEQLTENGSDWKQTPVRELADYCSEEGVRTYPFKYTNIEFAE</sequence>
<accession>L9ZDV2</accession>
<organism evidence="4 5">
    <name type="scientific">Natrinema gari JCM 14663</name>
    <dbReference type="NCBI Taxonomy" id="1230459"/>
    <lineage>
        <taxon>Archaea</taxon>
        <taxon>Methanobacteriati</taxon>
        <taxon>Methanobacteriota</taxon>
        <taxon>Stenosarchaea group</taxon>
        <taxon>Halobacteria</taxon>
        <taxon>Halobacteriales</taxon>
        <taxon>Natrialbaceae</taxon>
        <taxon>Natrinema</taxon>
    </lineage>
</organism>
<proteinExistence type="predicted"/>
<protein>
    <submittedName>
        <fullName evidence="4">Uncharacterized protein</fullName>
    </submittedName>
</protein>
<dbReference type="Pfam" id="PF25903">
    <property type="entry name" value="DUF7961_C"/>
    <property type="match status" value="2"/>
</dbReference>
<evidence type="ECO:0000313" key="5">
    <source>
        <dbReference type="Proteomes" id="UP000011592"/>
    </source>
</evidence>